<proteinExistence type="predicted"/>
<evidence type="ECO:0000313" key="4">
    <source>
        <dbReference type="Proteomes" id="UP000250266"/>
    </source>
</evidence>
<evidence type="ECO:0000256" key="2">
    <source>
        <dbReference type="SAM" id="Phobius"/>
    </source>
</evidence>
<evidence type="ECO:0000256" key="1">
    <source>
        <dbReference type="SAM" id="MobiDB-lite"/>
    </source>
</evidence>
<evidence type="ECO:0000313" key="3">
    <source>
        <dbReference type="EMBL" id="OCK73877.1"/>
    </source>
</evidence>
<sequence>MIFLVDTGQSVVQENQVSFSHLDRNRTFARGSLLHGYEHLWQYLFQAFRIYLLVQEFFASNTSKPKTLRILPYAISSVASILAVFKINIKWFTSSRELPGRSAPKGSGRRTYSFNCSRILVERTVPEPSSLDAFRNFLQTCTNRPIIWWPLTEPKTPLPTGSVRLSWFCSGCEDITVDVAEAVADCFERKLQENEHVSESEANPGSSGLSLDHEGSPDDSTTNMNGGGSNEPCPLRGGKRARRRYPFTSIDSKAASQNPPIDTAKYVHWCVDSARTQVHNVCVEAAVGAKTGSQFIQELLSSYRRLRGLRWWFSLTDCANVKLVKFVRLFENEAIVACRPDRVTVRDIRLSGEYEIETGGASDDDLHISWAEGALTHYLRYDCENKDEEIDVLISGLPRRKDRTSGKLVKSMGYGIRAQHGWSLFKFLVLLSLSTLGGLVFFVYWLILHPGDLQNASIPYFMILAAVGSFVAIPDYIS</sequence>
<feature type="compositionally biased region" description="Polar residues" evidence="1">
    <location>
        <begin position="200"/>
        <end position="209"/>
    </location>
</feature>
<dbReference type="OrthoDB" id="443402at2759"/>
<keyword evidence="4" id="KW-1185">Reference proteome</keyword>
<reference evidence="3 4" key="1">
    <citation type="journal article" date="2016" name="Nat. Commun.">
        <title>Ectomycorrhizal ecology is imprinted in the genome of the dominant symbiotic fungus Cenococcum geophilum.</title>
        <authorList>
            <consortium name="DOE Joint Genome Institute"/>
            <person name="Peter M."/>
            <person name="Kohler A."/>
            <person name="Ohm R.A."/>
            <person name="Kuo A."/>
            <person name="Krutzmann J."/>
            <person name="Morin E."/>
            <person name="Arend M."/>
            <person name="Barry K.W."/>
            <person name="Binder M."/>
            <person name="Choi C."/>
            <person name="Clum A."/>
            <person name="Copeland A."/>
            <person name="Grisel N."/>
            <person name="Haridas S."/>
            <person name="Kipfer T."/>
            <person name="LaButti K."/>
            <person name="Lindquist E."/>
            <person name="Lipzen A."/>
            <person name="Maire R."/>
            <person name="Meier B."/>
            <person name="Mihaltcheva S."/>
            <person name="Molinier V."/>
            <person name="Murat C."/>
            <person name="Poggeler S."/>
            <person name="Quandt C.A."/>
            <person name="Sperisen C."/>
            <person name="Tritt A."/>
            <person name="Tisserant E."/>
            <person name="Crous P.W."/>
            <person name="Henrissat B."/>
            <person name="Nehls U."/>
            <person name="Egli S."/>
            <person name="Spatafora J.W."/>
            <person name="Grigoriev I.V."/>
            <person name="Martin F.M."/>
        </authorList>
    </citation>
    <scope>NUCLEOTIDE SEQUENCE [LARGE SCALE GENOMIC DNA]</scope>
    <source>
        <strain evidence="3 4">CBS 459.81</strain>
    </source>
</reference>
<organism evidence="3 4">
    <name type="scientific">Lepidopterella palustris CBS 459.81</name>
    <dbReference type="NCBI Taxonomy" id="1314670"/>
    <lineage>
        <taxon>Eukaryota</taxon>
        <taxon>Fungi</taxon>
        <taxon>Dikarya</taxon>
        <taxon>Ascomycota</taxon>
        <taxon>Pezizomycotina</taxon>
        <taxon>Dothideomycetes</taxon>
        <taxon>Pleosporomycetidae</taxon>
        <taxon>Mytilinidiales</taxon>
        <taxon>Argynnaceae</taxon>
        <taxon>Lepidopterella</taxon>
    </lineage>
</organism>
<feature type="transmembrane region" description="Helical" evidence="2">
    <location>
        <begin position="459"/>
        <end position="477"/>
    </location>
</feature>
<feature type="region of interest" description="Disordered" evidence="1">
    <location>
        <begin position="193"/>
        <end position="239"/>
    </location>
</feature>
<keyword evidence="2" id="KW-0812">Transmembrane</keyword>
<feature type="transmembrane region" description="Helical" evidence="2">
    <location>
        <begin position="427"/>
        <end position="447"/>
    </location>
</feature>
<protein>
    <submittedName>
        <fullName evidence="3">Uncharacterized protein</fullName>
    </submittedName>
</protein>
<keyword evidence="2" id="KW-0472">Membrane</keyword>
<keyword evidence="2" id="KW-1133">Transmembrane helix</keyword>
<gene>
    <name evidence="3" type="ORF">K432DRAFT_430344</name>
</gene>
<name>A0A8E2J954_9PEZI</name>
<dbReference type="EMBL" id="KV745627">
    <property type="protein sequence ID" value="OCK73877.1"/>
    <property type="molecule type" value="Genomic_DNA"/>
</dbReference>
<dbReference type="AlphaFoldDB" id="A0A8E2J954"/>
<dbReference type="Proteomes" id="UP000250266">
    <property type="component" value="Unassembled WGS sequence"/>
</dbReference>
<accession>A0A8E2J954</accession>